<dbReference type="RefSeq" id="WP_184815527.1">
    <property type="nucleotide sequence ID" value="NZ_JACHJQ010000010.1"/>
</dbReference>
<dbReference type="AlphaFoldDB" id="A0A7W7VIP7"/>
<accession>A0A7W7VIP7</accession>
<gene>
    <name evidence="1" type="ORF">FHR82_007774</name>
</gene>
<protein>
    <submittedName>
        <fullName evidence="1">Uncharacterized protein</fullName>
    </submittedName>
</protein>
<proteinExistence type="predicted"/>
<name>A0A7W7VIP7_9PSEU</name>
<comment type="caution">
    <text evidence="1">The sequence shown here is derived from an EMBL/GenBank/DDBJ whole genome shotgun (WGS) entry which is preliminary data.</text>
</comment>
<organism evidence="1 2">
    <name type="scientific">Actinophytocola algeriensis</name>
    <dbReference type="NCBI Taxonomy" id="1768010"/>
    <lineage>
        <taxon>Bacteria</taxon>
        <taxon>Bacillati</taxon>
        <taxon>Actinomycetota</taxon>
        <taxon>Actinomycetes</taxon>
        <taxon>Pseudonocardiales</taxon>
        <taxon>Pseudonocardiaceae</taxon>
    </lineage>
</organism>
<keyword evidence="2" id="KW-1185">Reference proteome</keyword>
<dbReference type="Proteomes" id="UP000520767">
    <property type="component" value="Unassembled WGS sequence"/>
</dbReference>
<dbReference type="EMBL" id="JACHJQ010000010">
    <property type="protein sequence ID" value="MBB4911504.1"/>
    <property type="molecule type" value="Genomic_DNA"/>
</dbReference>
<reference evidence="1 2" key="1">
    <citation type="submission" date="2020-08" db="EMBL/GenBank/DDBJ databases">
        <title>Genomic Encyclopedia of Type Strains, Phase III (KMG-III): the genomes of soil and plant-associated and newly described type strains.</title>
        <authorList>
            <person name="Whitman W."/>
        </authorList>
    </citation>
    <scope>NUCLEOTIDE SEQUENCE [LARGE SCALE GENOMIC DNA]</scope>
    <source>
        <strain evidence="1 2">CECT 8960</strain>
    </source>
</reference>
<evidence type="ECO:0000313" key="2">
    <source>
        <dbReference type="Proteomes" id="UP000520767"/>
    </source>
</evidence>
<sequence>MGFTRSGVLRLCVKQSALSCTRRKDGDDVMDLYFDDDTVLRALRRYVRLVNEALGLTGECWYVQADDVVSRLHRPG</sequence>
<evidence type="ECO:0000313" key="1">
    <source>
        <dbReference type="EMBL" id="MBB4911504.1"/>
    </source>
</evidence>